<proteinExistence type="predicted"/>
<dbReference type="EMBL" id="UGWQ01000001">
    <property type="protein sequence ID" value="SUF69560.1"/>
    <property type="molecule type" value="Genomic_DNA"/>
</dbReference>
<dbReference type="Pfam" id="PF11985">
    <property type="entry name" value="Phage_Mu_Gp27"/>
    <property type="match status" value="1"/>
</dbReference>
<sequence length="194" mass="21811">MDKQPTRGRVKKVDLLPDSIRKPLLEMLREKRMTQVQIREEINRLILEAGLPEEAQLSSAAISREAARNEAIARNLRELRECHKSMMAELGDKPTGETTALILEMSRALMYRRLRAASESLKNDEDVDMGLIKDILLSAQRAESAAERSMKREKEIRAAFAEEMAKAVTEELHGVDGMSEKLEAQITGILLGKA</sequence>
<dbReference type="RefSeq" id="WP_082327537.1">
    <property type="nucleotide sequence ID" value="NZ_JBNQQK010000001.1"/>
</dbReference>
<protein>
    <submittedName>
        <fullName evidence="1">Protein of uncharacterized function (DUF3486)</fullName>
    </submittedName>
</protein>
<reference evidence="1 2" key="1">
    <citation type="submission" date="2018-06" db="EMBL/GenBank/DDBJ databases">
        <authorList>
            <consortium name="Pathogen Informatics"/>
            <person name="Doyle S."/>
        </authorList>
    </citation>
    <scope>NUCLEOTIDE SEQUENCE [LARGE SCALE GENOMIC DNA]</scope>
    <source>
        <strain evidence="1 2">NCTC10718</strain>
    </source>
</reference>
<dbReference type="AlphaFoldDB" id="A0A379QZ95"/>
<name>A0A379QZ95_SALER</name>
<dbReference type="InterPro" id="IPR021874">
    <property type="entry name" value="Phage_Mu_Gp27"/>
</dbReference>
<accession>A0A379QZ95</accession>
<dbReference type="Proteomes" id="UP000254332">
    <property type="component" value="Unassembled WGS sequence"/>
</dbReference>
<organism evidence="1 2">
    <name type="scientific">Salmonella enterica</name>
    <name type="common">Salmonella choleraesuis</name>
    <dbReference type="NCBI Taxonomy" id="28901"/>
    <lineage>
        <taxon>Bacteria</taxon>
        <taxon>Pseudomonadati</taxon>
        <taxon>Pseudomonadota</taxon>
        <taxon>Gammaproteobacteria</taxon>
        <taxon>Enterobacterales</taxon>
        <taxon>Enterobacteriaceae</taxon>
        <taxon>Salmonella</taxon>
    </lineage>
</organism>
<gene>
    <name evidence="1" type="ORF">NCTC10718_02347</name>
</gene>
<evidence type="ECO:0000313" key="2">
    <source>
        <dbReference type="Proteomes" id="UP000254332"/>
    </source>
</evidence>
<evidence type="ECO:0000313" key="1">
    <source>
        <dbReference type="EMBL" id="SUF69560.1"/>
    </source>
</evidence>